<feature type="transmembrane region" description="Helical" evidence="10">
    <location>
        <begin position="266"/>
        <end position="285"/>
    </location>
</feature>
<keyword evidence="4" id="KW-0997">Cell inner membrane</keyword>
<dbReference type="PANTHER" id="PTHR11795:SF371">
    <property type="entry name" value="HIGH-AFFINITY BRANCHED-CHAIN AMINO ACID TRANSPORT SYSTEM PERMEASE PROTEIN LIVH"/>
    <property type="match status" value="1"/>
</dbReference>
<accession>A0A379C4E8</accession>
<feature type="transmembrane region" description="Helical" evidence="10">
    <location>
        <begin position="68"/>
        <end position="87"/>
    </location>
</feature>
<keyword evidence="8 10" id="KW-0472">Membrane</keyword>
<name>A0A379C4E8_9FIRM</name>
<feature type="transmembrane region" description="Helical" evidence="10">
    <location>
        <begin position="99"/>
        <end position="122"/>
    </location>
</feature>
<proteinExistence type="inferred from homology"/>
<dbReference type="PANTHER" id="PTHR11795">
    <property type="entry name" value="BRANCHED-CHAIN AMINO ACID TRANSPORT SYSTEM PERMEASE PROTEIN LIVH"/>
    <property type="match status" value="1"/>
</dbReference>
<evidence type="ECO:0000256" key="5">
    <source>
        <dbReference type="ARBA" id="ARBA00022692"/>
    </source>
</evidence>
<dbReference type="GO" id="GO:0015188">
    <property type="term" value="F:L-isoleucine transmembrane transporter activity"/>
    <property type="evidence" value="ECO:0007669"/>
    <property type="project" value="TreeGrafter"/>
</dbReference>
<evidence type="ECO:0000256" key="6">
    <source>
        <dbReference type="ARBA" id="ARBA00022970"/>
    </source>
</evidence>
<dbReference type="Pfam" id="PF02653">
    <property type="entry name" value="BPD_transp_2"/>
    <property type="match status" value="1"/>
</dbReference>
<keyword evidence="3" id="KW-1003">Cell membrane</keyword>
<protein>
    <submittedName>
        <fullName evidence="11">LIV-I protein H</fullName>
    </submittedName>
</protein>
<dbReference type="InterPro" id="IPR001851">
    <property type="entry name" value="ABC_transp_permease"/>
</dbReference>
<keyword evidence="6" id="KW-0029">Amino-acid transport</keyword>
<evidence type="ECO:0000256" key="9">
    <source>
        <dbReference type="ARBA" id="ARBA00037998"/>
    </source>
</evidence>
<evidence type="ECO:0000313" key="11">
    <source>
        <dbReference type="EMBL" id="SUB56476.1"/>
    </source>
</evidence>
<dbReference type="Proteomes" id="UP000255517">
    <property type="component" value="Unassembled WGS sequence"/>
</dbReference>
<dbReference type="GO" id="GO:0042941">
    <property type="term" value="P:D-alanine transmembrane transport"/>
    <property type="evidence" value="ECO:0007669"/>
    <property type="project" value="TreeGrafter"/>
</dbReference>
<evidence type="ECO:0000256" key="3">
    <source>
        <dbReference type="ARBA" id="ARBA00022475"/>
    </source>
</evidence>
<dbReference type="RefSeq" id="WP_019034650.1">
    <property type="nucleotide sequence ID" value="NZ_UGSZ01000001.1"/>
</dbReference>
<dbReference type="GO" id="GO:0015808">
    <property type="term" value="P:L-alanine transport"/>
    <property type="evidence" value="ECO:0007669"/>
    <property type="project" value="TreeGrafter"/>
</dbReference>
<evidence type="ECO:0000256" key="10">
    <source>
        <dbReference type="SAM" id="Phobius"/>
    </source>
</evidence>
<evidence type="ECO:0000256" key="8">
    <source>
        <dbReference type="ARBA" id="ARBA00023136"/>
    </source>
</evidence>
<dbReference type="GO" id="GO:0005304">
    <property type="term" value="F:L-valine transmembrane transporter activity"/>
    <property type="evidence" value="ECO:0007669"/>
    <property type="project" value="TreeGrafter"/>
</dbReference>
<evidence type="ECO:0000256" key="7">
    <source>
        <dbReference type="ARBA" id="ARBA00022989"/>
    </source>
</evidence>
<organism evidence="11 12">
    <name type="scientific">Peptoniphilus lacrimalis</name>
    <dbReference type="NCBI Taxonomy" id="33031"/>
    <lineage>
        <taxon>Bacteria</taxon>
        <taxon>Bacillati</taxon>
        <taxon>Bacillota</taxon>
        <taxon>Tissierellia</taxon>
        <taxon>Tissierellales</taxon>
        <taxon>Peptoniphilaceae</taxon>
        <taxon>Peptoniphilus</taxon>
    </lineage>
</organism>
<dbReference type="InterPro" id="IPR052157">
    <property type="entry name" value="BCAA_transport_permease"/>
</dbReference>
<feature type="transmembrane region" description="Helical" evidence="10">
    <location>
        <begin position="142"/>
        <end position="162"/>
    </location>
</feature>
<feature type="transmembrane region" description="Helical" evidence="10">
    <location>
        <begin position="230"/>
        <end position="254"/>
    </location>
</feature>
<dbReference type="EMBL" id="UGSZ01000001">
    <property type="protein sequence ID" value="SUB56476.1"/>
    <property type="molecule type" value="Genomic_DNA"/>
</dbReference>
<dbReference type="STRING" id="1122949.GCA_000378725_00817"/>
<comment type="similarity">
    <text evidence="9">Belongs to the binding-protein-dependent transport system permease family. LivHM subfamily.</text>
</comment>
<keyword evidence="2" id="KW-0813">Transport</keyword>
<comment type="subcellular location">
    <subcellularLocation>
        <location evidence="1">Cell membrane</location>
        <topology evidence="1">Multi-pass membrane protein</topology>
    </subcellularLocation>
</comment>
<evidence type="ECO:0000256" key="1">
    <source>
        <dbReference type="ARBA" id="ARBA00004651"/>
    </source>
</evidence>
<evidence type="ECO:0000256" key="2">
    <source>
        <dbReference type="ARBA" id="ARBA00022448"/>
    </source>
</evidence>
<evidence type="ECO:0000256" key="4">
    <source>
        <dbReference type="ARBA" id="ARBA00022519"/>
    </source>
</evidence>
<dbReference type="GO" id="GO:0015190">
    <property type="term" value="F:L-leucine transmembrane transporter activity"/>
    <property type="evidence" value="ECO:0007669"/>
    <property type="project" value="TreeGrafter"/>
</dbReference>
<dbReference type="OrthoDB" id="9807115at2"/>
<dbReference type="GO" id="GO:0005886">
    <property type="term" value="C:plasma membrane"/>
    <property type="evidence" value="ECO:0007669"/>
    <property type="project" value="UniProtKB-SubCell"/>
</dbReference>
<feature type="transmembrane region" description="Helical" evidence="10">
    <location>
        <begin position="183"/>
        <end position="210"/>
    </location>
</feature>
<keyword evidence="5 10" id="KW-0812">Transmembrane</keyword>
<dbReference type="GO" id="GO:1903806">
    <property type="term" value="P:L-isoleucine import across plasma membrane"/>
    <property type="evidence" value="ECO:0007669"/>
    <property type="project" value="TreeGrafter"/>
</dbReference>
<sequence length="295" mass="31042">MGFILQIINGLSLGSIYALVALGYTMVYGIALLINFAHGEIIMIGAYTVVFSTTLCLAKIGAPLWLSIIPAVILCTILGLFIERVAYRPLRNSPRISNLITAIGVSLFLQNIVMLFFGAGAMSTQSLFKTQIVKLVSLEIPFISLITIVITAILTVALQYFMTRTKMGKALIATSEDSKAAQLVGINVDNAMVLTFGIGSALAGVAAVLYMGTYAQAQPLMGSMLGIKAFTAAVIGGIGLVPGAVIGGLLLGIVEALTRAYLSSKLADAIVFSILIIVLLIKPTGLLGKNVKEKV</sequence>
<dbReference type="AlphaFoldDB" id="A0A379C4E8"/>
<reference evidence="11 12" key="1">
    <citation type="submission" date="2018-06" db="EMBL/GenBank/DDBJ databases">
        <authorList>
            <consortium name="Pathogen Informatics"/>
            <person name="Doyle S."/>
        </authorList>
    </citation>
    <scope>NUCLEOTIDE SEQUENCE [LARGE SCALE GENOMIC DNA]</scope>
    <source>
        <strain evidence="11 12">NCTC13149</strain>
    </source>
</reference>
<keyword evidence="7 10" id="KW-1133">Transmembrane helix</keyword>
<dbReference type="GO" id="GO:0015192">
    <property type="term" value="F:L-phenylalanine transmembrane transporter activity"/>
    <property type="evidence" value="ECO:0007669"/>
    <property type="project" value="TreeGrafter"/>
</dbReference>
<evidence type="ECO:0000313" key="12">
    <source>
        <dbReference type="Proteomes" id="UP000255517"/>
    </source>
</evidence>
<gene>
    <name evidence="11" type="primary">livH</name>
    <name evidence="11" type="ORF">NCTC13149_00248</name>
</gene>
<dbReference type="CDD" id="cd06582">
    <property type="entry name" value="TM_PBP1_LivH_like"/>
    <property type="match status" value="1"/>
</dbReference>